<sequence length="513" mass="56342">MPQANWLDRAISYVSPRSAERRTEARTRMQRAALTRNVYEAASVGRRTQGWRAVGTDANVETRTAGGRLRDVARDMVRNNAHAASAKLVITNNAVGAGLLPRVMADRAGRAAQIKALLTRHFDTTDIDADGRLNLYGLQALALGTIVEAGEVLIRKRIRRPSDGFALPFQIQVLEPDYLDTTIDGPQPNGNYAIQGIEFNAIGRRVAYYLFDQHPGSLMLGRRMATRGQRVSADFVAHVYRVDRPGQVRGVSWFAPVILRMRDFADYTDAQLIRQKIAACFAAFITTDEDGDFGVPNADGTIQPPDPQGNYPVESFEPGMVERLRSGESVSFATPPTTQDFGPYASATLHEVAAGLGIPFETLTGNLGEVSFISGRLGRINFRSNVDAWRWNMLVPQMLDPLAAWTLEAAAVATGSTEPFRLGWTPPRWEMLNPAEEIAAAKDAIRSGLSWLSEEQRVAGYDPEDVRAGILEDLAWLDANEVTLDVDPRRVTNRGVAQKNADPNAPDPADSSR</sequence>
<organism evidence="2 3">
    <name type="scientific">Chelatococcus reniformis</name>
    <dbReference type="NCBI Taxonomy" id="1494448"/>
    <lineage>
        <taxon>Bacteria</taxon>
        <taxon>Pseudomonadati</taxon>
        <taxon>Pseudomonadota</taxon>
        <taxon>Alphaproteobacteria</taxon>
        <taxon>Hyphomicrobiales</taxon>
        <taxon>Chelatococcaceae</taxon>
        <taxon>Chelatococcus</taxon>
    </lineage>
</organism>
<dbReference type="GO" id="GO:0005198">
    <property type="term" value="F:structural molecule activity"/>
    <property type="evidence" value="ECO:0007669"/>
    <property type="project" value="InterPro"/>
</dbReference>
<dbReference type="InterPro" id="IPR006429">
    <property type="entry name" value="Phage_lambda_portal"/>
</dbReference>
<dbReference type="AlphaFoldDB" id="A0A916UXR0"/>
<gene>
    <name evidence="2" type="ORF">GCM10010994_55300</name>
</gene>
<name>A0A916UXR0_9HYPH</name>
<reference evidence="2" key="1">
    <citation type="journal article" date="2014" name="Int. J. Syst. Evol. Microbiol.">
        <title>Complete genome sequence of Corynebacterium casei LMG S-19264T (=DSM 44701T), isolated from a smear-ripened cheese.</title>
        <authorList>
            <consortium name="US DOE Joint Genome Institute (JGI-PGF)"/>
            <person name="Walter F."/>
            <person name="Albersmeier A."/>
            <person name="Kalinowski J."/>
            <person name="Ruckert C."/>
        </authorList>
    </citation>
    <scope>NUCLEOTIDE SEQUENCE</scope>
    <source>
        <strain evidence="2">CGMCC 1.12919</strain>
    </source>
</reference>
<comment type="caution">
    <text evidence="2">The sequence shown here is derived from an EMBL/GenBank/DDBJ whole genome shotgun (WGS) entry which is preliminary data.</text>
</comment>
<keyword evidence="3" id="KW-1185">Reference proteome</keyword>
<reference evidence="2" key="2">
    <citation type="submission" date="2020-09" db="EMBL/GenBank/DDBJ databases">
        <authorList>
            <person name="Sun Q."/>
            <person name="Zhou Y."/>
        </authorList>
    </citation>
    <scope>NUCLEOTIDE SEQUENCE</scope>
    <source>
        <strain evidence="2">CGMCC 1.12919</strain>
    </source>
</reference>
<feature type="region of interest" description="Disordered" evidence="1">
    <location>
        <begin position="489"/>
        <end position="513"/>
    </location>
</feature>
<evidence type="ECO:0000256" key="1">
    <source>
        <dbReference type="SAM" id="MobiDB-lite"/>
    </source>
</evidence>
<dbReference type="Pfam" id="PF05136">
    <property type="entry name" value="Phage_portal_2"/>
    <property type="match status" value="1"/>
</dbReference>
<protein>
    <submittedName>
        <fullName evidence="2">Phage portal protein</fullName>
    </submittedName>
</protein>
<evidence type="ECO:0000313" key="2">
    <source>
        <dbReference type="EMBL" id="GGC90416.1"/>
    </source>
</evidence>
<dbReference type="Proteomes" id="UP000637002">
    <property type="component" value="Unassembled WGS sequence"/>
</dbReference>
<dbReference type="NCBIfam" id="TIGR01539">
    <property type="entry name" value="portal_lambda"/>
    <property type="match status" value="1"/>
</dbReference>
<accession>A0A916UXR0</accession>
<dbReference type="GO" id="GO:0019068">
    <property type="term" value="P:virion assembly"/>
    <property type="evidence" value="ECO:0007669"/>
    <property type="project" value="InterPro"/>
</dbReference>
<dbReference type="EMBL" id="BMGG01000011">
    <property type="protein sequence ID" value="GGC90416.1"/>
    <property type="molecule type" value="Genomic_DNA"/>
</dbReference>
<evidence type="ECO:0000313" key="3">
    <source>
        <dbReference type="Proteomes" id="UP000637002"/>
    </source>
</evidence>
<proteinExistence type="predicted"/>